<comment type="caution">
    <text evidence="1">The sequence shown here is derived from an EMBL/GenBank/DDBJ whole genome shotgun (WGS) entry which is preliminary data.</text>
</comment>
<dbReference type="EMBL" id="JASBWR010000096">
    <property type="protein sequence ID" value="KAJ9096116.1"/>
    <property type="molecule type" value="Genomic_DNA"/>
</dbReference>
<sequence length="465" mass="49057">MGFKHACESQVTTTAAAAPVASRGILDEMCARRELPYKRSGGGGASSSMVLMSDEQEDKFWLPSSSSPMLSSNSGDPSRGGLPSSEPDPFGSTTITIPLPRSRGQGFGGRQNDGKVYRRMSPPTARSGAGGRTQRRRSAVVRPSRSPDIFDRMSSDPPSGGLDELCADDEEHAPRLIDGGGLSDTDQEEDGHNGEQPRQRASSKSLASSSGMSGEYGMSSASTMILATPVKTEYDPLTGQGFVTSSTSVETGGRKLRFVPSSATSSGNGRKRKLELKEDDDKENTQSRALGSITTMASNSRPVLGRVASLDFYAGSPAKRSSSLGAEARRLSEVVSKYAKTATPPASTMLMTARNSSSARNSKKSARSGGSSSVDRDRRHALGALEGHRKLNGSSSISSKPFSKASRLSARQHEKTTVGVPKSFSTGQLVLSAEEGKERATESLTGGRTDDEECARLLLGLGSSR</sequence>
<protein>
    <submittedName>
        <fullName evidence="1">Uncharacterized protein</fullName>
    </submittedName>
</protein>
<proteinExistence type="predicted"/>
<dbReference type="Proteomes" id="UP001241377">
    <property type="component" value="Unassembled WGS sequence"/>
</dbReference>
<gene>
    <name evidence="1" type="ORF">QFC19_007342</name>
</gene>
<reference evidence="1" key="1">
    <citation type="submission" date="2023-04" db="EMBL/GenBank/DDBJ databases">
        <title>Draft Genome sequencing of Naganishia species isolated from polar environments using Oxford Nanopore Technology.</title>
        <authorList>
            <person name="Leo P."/>
            <person name="Venkateswaran K."/>
        </authorList>
    </citation>
    <scope>NUCLEOTIDE SEQUENCE</scope>
    <source>
        <strain evidence="1">MNA-CCFEE 5261</strain>
    </source>
</reference>
<name>A0ACC2VBX2_9TREE</name>
<evidence type="ECO:0000313" key="1">
    <source>
        <dbReference type="EMBL" id="KAJ9096116.1"/>
    </source>
</evidence>
<accession>A0ACC2VBX2</accession>
<keyword evidence="2" id="KW-1185">Reference proteome</keyword>
<organism evidence="1 2">
    <name type="scientific">Naganishia cerealis</name>
    <dbReference type="NCBI Taxonomy" id="610337"/>
    <lineage>
        <taxon>Eukaryota</taxon>
        <taxon>Fungi</taxon>
        <taxon>Dikarya</taxon>
        <taxon>Basidiomycota</taxon>
        <taxon>Agaricomycotina</taxon>
        <taxon>Tremellomycetes</taxon>
        <taxon>Filobasidiales</taxon>
        <taxon>Filobasidiaceae</taxon>
        <taxon>Naganishia</taxon>
    </lineage>
</organism>
<evidence type="ECO:0000313" key="2">
    <source>
        <dbReference type="Proteomes" id="UP001241377"/>
    </source>
</evidence>